<dbReference type="AlphaFoldDB" id="A0A1I4XE05"/>
<evidence type="ECO:0000313" key="7">
    <source>
        <dbReference type="EMBL" id="SFN23530.1"/>
    </source>
</evidence>
<feature type="signal peptide" evidence="5">
    <location>
        <begin position="1"/>
        <end position="49"/>
    </location>
</feature>
<reference evidence="7 8" key="1">
    <citation type="submission" date="2016-10" db="EMBL/GenBank/DDBJ databases">
        <authorList>
            <person name="de Groot N.N."/>
        </authorList>
    </citation>
    <scope>NUCLEOTIDE SEQUENCE [LARGE SCALE GENOMIC DNA]</scope>
    <source>
        <strain evidence="7 8">CGMCC 1.7659</strain>
    </source>
</reference>
<dbReference type="GO" id="GO:0003755">
    <property type="term" value="F:peptidyl-prolyl cis-trans isomerase activity"/>
    <property type="evidence" value="ECO:0007669"/>
    <property type="project" value="UniProtKB-KW"/>
</dbReference>
<evidence type="ECO:0000259" key="6">
    <source>
        <dbReference type="PROSITE" id="PS50072"/>
    </source>
</evidence>
<keyword evidence="2" id="KW-0697">Rotamase</keyword>
<feature type="region of interest" description="Disordered" evidence="4">
    <location>
        <begin position="1"/>
        <end position="21"/>
    </location>
</feature>
<feature type="compositionally biased region" description="Polar residues" evidence="4">
    <location>
        <begin position="8"/>
        <end position="21"/>
    </location>
</feature>
<dbReference type="PANTHER" id="PTHR43246">
    <property type="entry name" value="PEPTIDYL-PROLYL CIS-TRANS ISOMERASE CYP38, CHLOROPLASTIC"/>
    <property type="match status" value="1"/>
</dbReference>
<dbReference type="SUPFAM" id="SSF50891">
    <property type="entry name" value="Cyclophilin-like"/>
    <property type="match status" value="1"/>
</dbReference>
<keyword evidence="3 7" id="KW-0413">Isomerase</keyword>
<name>A0A1I4XE05_9GAMM</name>
<dbReference type="Proteomes" id="UP000198575">
    <property type="component" value="Unassembled WGS sequence"/>
</dbReference>
<evidence type="ECO:0000256" key="4">
    <source>
        <dbReference type="SAM" id="MobiDB-lite"/>
    </source>
</evidence>
<protein>
    <recommendedName>
        <fullName evidence="1">peptidylprolyl isomerase</fullName>
        <ecNumber evidence="1">5.2.1.8</ecNumber>
    </recommendedName>
</protein>
<dbReference type="InterPro" id="IPR002130">
    <property type="entry name" value="Cyclophilin-type_PPIase_dom"/>
</dbReference>
<dbReference type="EMBL" id="FOVF01000009">
    <property type="protein sequence ID" value="SFN23530.1"/>
    <property type="molecule type" value="Genomic_DNA"/>
</dbReference>
<evidence type="ECO:0000256" key="3">
    <source>
        <dbReference type="ARBA" id="ARBA00023235"/>
    </source>
</evidence>
<evidence type="ECO:0000313" key="8">
    <source>
        <dbReference type="Proteomes" id="UP000198575"/>
    </source>
</evidence>
<dbReference type="PROSITE" id="PS50072">
    <property type="entry name" value="CSA_PPIASE_2"/>
    <property type="match status" value="1"/>
</dbReference>
<dbReference type="InterPro" id="IPR044665">
    <property type="entry name" value="E_coli_cyclophilin_A-like"/>
</dbReference>
<dbReference type="Gene3D" id="2.40.100.10">
    <property type="entry name" value="Cyclophilin-like"/>
    <property type="match status" value="1"/>
</dbReference>
<gene>
    <name evidence="7" type="ORF">SAMN05216289_10932</name>
</gene>
<evidence type="ECO:0000256" key="2">
    <source>
        <dbReference type="ARBA" id="ARBA00023110"/>
    </source>
</evidence>
<dbReference type="STRING" id="578942.SAMN05216289_10932"/>
<keyword evidence="8" id="KW-1185">Reference proteome</keyword>
<proteinExistence type="predicted"/>
<dbReference type="Pfam" id="PF00160">
    <property type="entry name" value="Pro_isomerase"/>
    <property type="match status" value="1"/>
</dbReference>
<evidence type="ECO:0000256" key="5">
    <source>
        <dbReference type="SAM" id="SignalP"/>
    </source>
</evidence>
<feature type="domain" description="PPIase cyclophilin-type" evidence="6">
    <location>
        <begin position="85"/>
        <end position="275"/>
    </location>
</feature>
<organism evidence="7 8">
    <name type="scientific">Dokdonella immobilis</name>
    <dbReference type="NCBI Taxonomy" id="578942"/>
    <lineage>
        <taxon>Bacteria</taxon>
        <taxon>Pseudomonadati</taxon>
        <taxon>Pseudomonadota</taxon>
        <taxon>Gammaproteobacteria</taxon>
        <taxon>Lysobacterales</taxon>
        <taxon>Rhodanobacteraceae</taxon>
        <taxon>Dokdonella</taxon>
    </lineage>
</organism>
<evidence type="ECO:0000256" key="1">
    <source>
        <dbReference type="ARBA" id="ARBA00013194"/>
    </source>
</evidence>
<accession>A0A1I4XE05</accession>
<keyword evidence="5" id="KW-0732">Signal</keyword>
<feature type="chain" id="PRO_5011441922" description="peptidylprolyl isomerase" evidence="5">
    <location>
        <begin position="50"/>
        <end position="332"/>
    </location>
</feature>
<sequence length="332" mass="36067">MPIPASPVSMTSHFQSAASTSGRRRAIRRRLARCALVLLCMASVGLLHAAEATAKKPTMQQVLDSSKPADWRPLDPANTLYMELPGGRVVIELATQFAPLHAANIRTLVRQKYFDGLAILRVQDNFVTQWGDPNAEDTAKARPLGDARASLPAEFSRPAQGLAFTRLPDGDVYAPDVGFSDGFPAARDPKSGQAWLAHCYGMVGAGRGNEAESGSGAELYVVIGHAPRQLDRNIATVGRVVRGMDLLAALPRGSGPAGFYEKREQMLPIRSIRLSADVAAAERSDLEILRTDTPTFTALVESRRNRSDDWYLTPAGKIDLCNVPLPVREKKR</sequence>
<dbReference type="InterPro" id="IPR029000">
    <property type="entry name" value="Cyclophilin-like_dom_sf"/>
</dbReference>
<dbReference type="EC" id="5.2.1.8" evidence="1"/>